<keyword evidence="1 2" id="KW-0117">Actin capping</keyword>
<dbReference type="AlphaFoldDB" id="A0A086K1R1"/>
<dbReference type="GO" id="GO:0008290">
    <property type="term" value="C:F-actin capping protein complex"/>
    <property type="evidence" value="ECO:0007669"/>
    <property type="project" value="UniProtKB-UniRule"/>
</dbReference>
<comment type="subunit">
    <text evidence="2">Heterodimer of an alpha and a beta subunit.</text>
</comment>
<dbReference type="GO" id="GO:0003779">
    <property type="term" value="F:actin binding"/>
    <property type="evidence" value="ECO:0007669"/>
    <property type="project" value="UniProtKB-KW"/>
</dbReference>
<dbReference type="Proteomes" id="UP000028828">
    <property type="component" value="Unassembled WGS sequence"/>
</dbReference>
<evidence type="ECO:0000313" key="3">
    <source>
        <dbReference type="EMBL" id="KFG38329.1"/>
    </source>
</evidence>
<dbReference type="GO" id="GO:0051016">
    <property type="term" value="P:barbed-end actin filament capping"/>
    <property type="evidence" value="ECO:0007669"/>
    <property type="project" value="UniProtKB-UniRule"/>
</dbReference>
<protein>
    <recommendedName>
        <fullName evidence="2">F-actin-capping protein subunit beta</fullName>
    </recommendedName>
</protein>
<evidence type="ECO:0000313" key="4">
    <source>
        <dbReference type="Proteomes" id="UP000028828"/>
    </source>
</evidence>
<dbReference type="SUPFAM" id="SSF90096">
    <property type="entry name" value="Subunits of heterodimeric actin filament capping protein Capz"/>
    <property type="match status" value="1"/>
</dbReference>
<reference evidence="3 4" key="1">
    <citation type="submission" date="2014-03" db="EMBL/GenBank/DDBJ databases">
        <authorList>
            <person name="Sibley D."/>
            <person name="Venepally P."/>
            <person name="Karamycheva S."/>
            <person name="Hadjithomas M."/>
            <person name="Khan A."/>
            <person name="Brunk B."/>
            <person name="Roos D."/>
            <person name="Caler E."/>
            <person name="Lorenzi H."/>
        </authorList>
    </citation>
    <scope>NUCLEOTIDE SEQUENCE [LARGE SCALE GENOMIC DNA]</scope>
    <source>
        <strain evidence="4">p89</strain>
    </source>
</reference>
<dbReference type="InterPro" id="IPR037282">
    <property type="entry name" value="CapZ_alpha/beta"/>
</dbReference>
<dbReference type="Gene3D" id="1.20.58.570">
    <property type="match status" value="1"/>
</dbReference>
<evidence type="ECO:0000256" key="2">
    <source>
        <dbReference type="RuleBase" id="RU365078"/>
    </source>
</evidence>
<keyword evidence="2" id="KW-0206">Cytoskeleton</keyword>
<keyword evidence="2" id="KW-0009">Actin-binding</keyword>
<dbReference type="InterPro" id="IPR001698">
    <property type="entry name" value="CAPZB"/>
</dbReference>
<organism evidence="3 4">
    <name type="scientific">Toxoplasma gondii p89</name>
    <dbReference type="NCBI Taxonomy" id="943119"/>
    <lineage>
        <taxon>Eukaryota</taxon>
        <taxon>Sar</taxon>
        <taxon>Alveolata</taxon>
        <taxon>Apicomplexa</taxon>
        <taxon>Conoidasida</taxon>
        <taxon>Coccidia</taxon>
        <taxon>Eucoccidiorida</taxon>
        <taxon>Eimeriorina</taxon>
        <taxon>Sarcocystidae</taxon>
        <taxon>Toxoplasma</taxon>
    </lineage>
</organism>
<comment type="similarity">
    <text evidence="2">Belongs to the F-actin-capping protein beta subunit family.</text>
</comment>
<evidence type="ECO:0000256" key="1">
    <source>
        <dbReference type="ARBA" id="ARBA00022467"/>
    </source>
</evidence>
<accession>A0A086K1R1</accession>
<dbReference type="Pfam" id="PF01115">
    <property type="entry name" value="F_actin_cap_B"/>
    <property type="match status" value="1"/>
</dbReference>
<comment type="caution">
    <text evidence="3">The sequence shown here is derived from an EMBL/GenBank/DDBJ whole genome shotgun (WGS) entry which is preliminary data.</text>
</comment>
<sequence>MFATGNSPVPAAMEESWIAAVSLTRRMPPKLIDRTVAGVQHLCPDLSIQLLTRVDRRLRLCFDSE</sequence>
<dbReference type="VEuPathDB" id="ToxoDB:TGP89_219290A"/>
<dbReference type="EMBL" id="AEYI02001365">
    <property type="protein sequence ID" value="KFG38329.1"/>
    <property type="molecule type" value="Genomic_DNA"/>
</dbReference>
<feature type="non-terminal residue" evidence="3">
    <location>
        <position position="65"/>
    </location>
</feature>
<proteinExistence type="inferred from homology"/>
<name>A0A086K1R1_TOXGO</name>
<keyword evidence="2" id="KW-0963">Cytoplasm</keyword>
<dbReference type="InterPro" id="IPR043175">
    <property type="entry name" value="CAPZB_N"/>
</dbReference>
<comment type="function">
    <text evidence="2">F-actin-capping proteins bind in a Ca(2+)-independent manner to the fast growing ends of actin filaments (barbed end) thereby blocking the exchange of subunits at these ends. Unlike other capping proteins (such as gelsolin and severin), these proteins do not sever actin filaments.</text>
</comment>
<comment type="subcellular location">
    <subcellularLocation>
        <location evidence="2">Cytoplasm</location>
        <location evidence="2">Cytoskeleton</location>
    </subcellularLocation>
</comment>
<gene>
    <name evidence="3" type="ORF">TGP89_219290A</name>
</gene>